<gene>
    <name evidence="3" type="ORF">KDW96_06130</name>
</gene>
<comment type="similarity">
    <text evidence="1">Belongs to the amidase family.</text>
</comment>
<accession>A0ABY5HAP2</accession>
<dbReference type="RefSeq" id="WP_255839562.1">
    <property type="nucleotide sequence ID" value="NZ_CP073346.1"/>
</dbReference>
<dbReference type="EMBL" id="CP073346">
    <property type="protein sequence ID" value="UTW08887.1"/>
    <property type="molecule type" value="Genomic_DNA"/>
</dbReference>
<dbReference type="InterPro" id="IPR023631">
    <property type="entry name" value="Amidase_dom"/>
</dbReference>
<dbReference type="InterPro" id="IPR000120">
    <property type="entry name" value="Amidase"/>
</dbReference>
<evidence type="ECO:0000313" key="3">
    <source>
        <dbReference type="EMBL" id="UTW08887.1"/>
    </source>
</evidence>
<dbReference type="InterPro" id="IPR020556">
    <property type="entry name" value="Amidase_CS"/>
</dbReference>
<keyword evidence="4" id="KW-1185">Reference proteome</keyword>
<dbReference type="Pfam" id="PF01425">
    <property type="entry name" value="Amidase"/>
    <property type="match status" value="1"/>
</dbReference>
<dbReference type="Proteomes" id="UP001059672">
    <property type="component" value="Chromosome"/>
</dbReference>
<sequence length="465" mass="49772">MPDRHAAENQSLASAEGLVQLFRTGQASPLEIAELSLSKIDQLDGNCRAMLTRMDDLAREQAKAAEKAYRDGSAGPLAGVPVTIKDTFDVAGFVSTRGSLVYQNYRAFEDSGVVRRLRKAGAVFVGKTNTAECGQSATNENRLPYVVRNPWNTEKSPGGSSGGAAVSVAAGYAPLALGADGGGSIRIPASFTGVYGIKPTYASCMDEGGFRGMSEFCCPGPLTNKVADARRFLGVLMETDFSRREQRGLRIAYIPNPEGNPVDSAVAAAVRKVAELLQSLGHNVEQPDLDLSGWFDVFGPLVLAEEWRERGHILDIAPHLLSNYELSSLNAARDLTPEKIASARAQHFVYRTQVDRLFDRYDIILTPTTATTTFDIGTRPESINGVKTSRVWGPFPFTAAFNVAGNPAASIPCGLANELPVGAQLVARVGADPLLLDISEALEEAIGFQYLGKPSTAPRNPEPLA</sequence>
<organism evidence="3 4">
    <name type="scientific">Pseudomonas benzenivorans</name>
    <dbReference type="NCBI Taxonomy" id="556533"/>
    <lineage>
        <taxon>Bacteria</taxon>
        <taxon>Pseudomonadati</taxon>
        <taxon>Pseudomonadota</taxon>
        <taxon>Gammaproteobacteria</taxon>
        <taxon>Pseudomonadales</taxon>
        <taxon>Pseudomonadaceae</taxon>
        <taxon>Pseudomonas</taxon>
    </lineage>
</organism>
<reference evidence="3" key="1">
    <citation type="submission" date="2021-04" db="EMBL/GenBank/DDBJ databases">
        <title>Oceanospirillales bacteria with DddD are important DMSP degraders in coastal seawater.</title>
        <authorList>
            <person name="Liu J."/>
        </authorList>
    </citation>
    <scope>NUCLEOTIDE SEQUENCE</scope>
    <source>
        <strain evidence="3">D13-4</strain>
    </source>
</reference>
<evidence type="ECO:0000256" key="1">
    <source>
        <dbReference type="ARBA" id="ARBA00009199"/>
    </source>
</evidence>
<protein>
    <submittedName>
        <fullName evidence="3">Amidase</fullName>
    </submittedName>
</protein>
<dbReference type="SUPFAM" id="SSF75304">
    <property type="entry name" value="Amidase signature (AS) enzymes"/>
    <property type="match status" value="1"/>
</dbReference>
<dbReference type="PANTHER" id="PTHR11895:SF7">
    <property type="entry name" value="GLUTAMYL-TRNA(GLN) AMIDOTRANSFERASE SUBUNIT A, MITOCHONDRIAL"/>
    <property type="match status" value="1"/>
</dbReference>
<feature type="domain" description="Amidase" evidence="2">
    <location>
        <begin position="31"/>
        <end position="436"/>
    </location>
</feature>
<name>A0ABY5HAP2_9PSED</name>
<dbReference type="PROSITE" id="PS00571">
    <property type="entry name" value="AMIDASES"/>
    <property type="match status" value="1"/>
</dbReference>
<evidence type="ECO:0000313" key="4">
    <source>
        <dbReference type="Proteomes" id="UP001059672"/>
    </source>
</evidence>
<evidence type="ECO:0000259" key="2">
    <source>
        <dbReference type="Pfam" id="PF01425"/>
    </source>
</evidence>
<dbReference type="Gene3D" id="3.90.1300.10">
    <property type="entry name" value="Amidase signature (AS) domain"/>
    <property type="match status" value="1"/>
</dbReference>
<dbReference type="PANTHER" id="PTHR11895">
    <property type="entry name" value="TRANSAMIDASE"/>
    <property type="match status" value="1"/>
</dbReference>
<proteinExistence type="inferred from homology"/>
<dbReference type="InterPro" id="IPR036928">
    <property type="entry name" value="AS_sf"/>
</dbReference>